<comment type="caution">
    <text evidence="1">The sequence shown here is derived from an EMBL/GenBank/DDBJ whole genome shotgun (WGS) entry which is preliminary data.</text>
</comment>
<dbReference type="EMBL" id="JRPE02000020">
    <property type="protein sequence ID" value="TLD91204.1"/>
    <property type="molecule type" value="Genomic_DNA"/>
</dbReference>
<proteinExistence type="predicted"/>
<reference evidence="1 2" key="1">
    <citation type="journal article" date="2014" name="Genome Announc.">
        <title>Draft genome sequences of eight enterohepatic helicobacter species isolated from both laboratory and wild rodents.</title>
        <authorList>
            <person name="Sheh A."/>
            <person name="Shen Z."/>
            <person name="Fox J.G."/>
        </authorList>
    </citation>
    <scope>NUCLEOTIDE SEQUENCE [LARGE SCALE GENOMIC DNA]</scope>
    <source>
        <strain evidence="1 2">MIT 96-1001</strain>
    </source>
</reference>
<organism evidence="1 2">
    <name type="scientific">Helicobacter magdeburgensis</name>
    <dbReference type="NCBI Taxonomy" id="471858"/>
    <lineage>
        <taxon>Bacteria</taxon>
        <taxon>Pseudomonadati</taxon>
        <taxon>Campylobacterota</taxon>
        <taxon>Epsilonproteobacteria</taxon>
        <taxon>Campylobacterales</taxon>
        <taxon>Helicobacteraceae</taxon>
        <taxon>Helicobacter</taxon>
    </lineage>
</organism>
<dbReference type="Proteomes" id="UP000029921">
    <property type="component" value="Unassembled WGS sequence"/>
</dbReference>
<dbReference type="AlphaFoldDB" id="A0A4U8SW98"/>
<sequence length="67" mass="8022">MKHLLQKWLGMLELENEIINLREQYSQITYLLANKDVTLKHLQESIDKAILKQEELNEYIKTHLNSN</sequence>
<evidence type="ECO:0000313" key="1">
    <source>
        <dbReference type="EMBL" id="TLD91204.1"/>
    </source>
</evidence>
<accession>A0A4U8SW98</accession>
<name>A0A4U8SW98_9HELI</name>
<evidence type="ECO:0000313" key="2">
    <source>
        <dbReference type="Proteomes" id="UP000029921"/>
    </source>
</evidence>
<keyword evidence="2" id="KW-1185">Reference proteome</keyword>
<protein>
    <submittedName>
        <fullName evidence="1">Uncharacterized protein</fullName>
    </submittedName>
</protein>
<dbReference type="RefSeq" id="WP_034587637.1">
    <property type="nucleotide sequence ID" value="NZ_JRPE02000020.1"/>
</dbReference>
<gene>
    <name evidence="1" type="ORF">LS74_009780</name>
</gene>